<protein>
    <submittedName>
        <fullName evidence="5">TetR family transcriptional regulator</fullName>
    </submittedName>
</protein>
<accession>A0A2V3WHM0</accession>
<dbReference type="PANTHER" id="PTHR43479:SF7">
    <property type="entry name" value="TETR-FAMILY TRANSCRIPTIONAL REGULATOR"/>
    <property type="match status" value="1"/>
</dbReference>
<dbReference type="Proteomes" id="UP000247922">
    <property type="component" value="Unassembled WGS sequence"/>
</dbReference>
<dbReference type="Gene3D" id="1.10.357.10">
    <property type="entry name" value="Tetracycline Repressor, domain 2"/>
    <property type="match status" value="1"/>
</dbReference>
<evidence type="ECO:0000313" key="6">
    <source>
        <dbReference type="Proteomes" id="UP000247922"/>
    </source>
</evidence>
<proteinExistence type="predicted"/>
<evidence type="ECO:0000256" key="1">
    <source>
        <dbReference type="ARBA" id="ARBA00022491"/>
    </source>
</evidence>
<dbReference type="InterPro" id="IPR039532">
    <property type="entry name" value="TetR_C_Firmicutes"/>
</dbReference>
<dbReference type="InterPro" id="IPR012738">
    <property type="entry name" value="Tscrpt_reg_DhaS"/>
</dbReference>
<evidence type="ECO:0000256" key="3">
    <source>
        <dbReference type="PROSITE-ProRule" id="PRU00335"/>
    </source>
</evidence>
<dbReference type="EMBL" id="QJJR01000013">
    <property type="protein sequence ID" value="PXW88299.1"/>
    <property type="molecule type" value="Genomic_DNA"/>
</dbReference>
<feature type="domain" description="HTH tetR-type" evidence="4">
    <location>
        <begin position="5"/>
        <end position="65"/>
    </location>
</feature>
<dbReference type="InterPro" id="IPR001647">
    <property type="entry name" value="HTH_TetR"/>
</dbReference>
<reference evidence="5 6" key="1">
    <citation type="submission" date="2018-05" db="EMBL/GenBank/DDBJ databases">
        <title>Genomic Encyclopedia of Type Strains, Phase IV (KMG-IV): sequencing the most valuable type-strain genomes for metagenomic binning, comparative biology and taxonomic classification.</title>
        <authorList>
            <person name="Goeker M."/>
        </authorList>
    </citation>
    <scope>NUCLEOTIDE SEQUENCE [LARGE SCALE GENOMIC DNA]</scope>
    <source>
        <strain evidence="5 6">DSM 22440</strain>
    </source>
</reference>
<evidence type="ECO:0000313" key="5">
    <source>
        <dbReference type="EMBL" id="PXW88299.1"/>
    </source>
</evidence>
<dbReference type="GO" id="GO:0003677">
    <property type="term" value="F:DNA binding"/>
    <property type="evidence" value="ECO:0007669"/>
    <property type="project" value="UniProtKB-UniRule"/>
</dbReference>
<evidence type="ECO:0000259" key="4">
    <source>
        <dbReference type="PROSITE" id="PS50977"/>
    </source>
</evidence>
<dbReference type="SUPFAM" id="SSF46689">
    <property type="entry name" value="Homeodomain-like"/>
    <property type="match status" value="1"/>
</dbReference>
<dbReference type="PANTHER" id="PTHR43479">
    <property type="entry name" value="ACREF/ENVCD OPERON REPRESSOR-RELATED"/>
    <property type="match status" value="1"/>
</dbReference>
<dbReference type="RefSeq" id="WP_110251936.1">
    <property type="nucleotide sequence ID" value="NZ_QJJR01000013.1"/>
</dbReference>
<dbReference type="OrthoDB" id="9810250at2"/>
<keyword evidence="2 3" id="KW-0238">DNA-binding</keyword>
<feature type="DNA-binding region" description="H-T-H motif" evidence="3">
    <location>
        <begin position="28"/>
        <end position="47"/>
    </location>
</feature>
<keyword evidence="1" id="KW-0678">Repressor</keyword>
<dbReference type="PROSITE" id="PS50977">
    <property type="entry name" value="HTH_TETR_2"/>
    <property type="match status" value="1"/>
</dbReference>
<name>A0A2V3WHM0_9BACI</name>
<dbReference type="InterPro" id="IPR009057">
    <property type="entry name" value="Homeodomain-like_sf"/>
</dbReference>
<dbReference type="Pfam" id="PF14278">
    <property type="entry name" value="TetR_C_8"/>
    <property type="match status" value="1"/>
</dbReference>
<gene>
    <name evidence="5" type="ORF">DES38_11330</name>
</gene>
<sequence>MNQSIITKKIIAHAFKTLMQKEAFVKISVSDIMKMADMRRQTFYYHFQDKFELLEWIYQTETKENISDFLDYERWDTILNQVFVYFYRHQKYYKNALAITEQNGFREYLYINLKALFSKALTDLYQSSVNLTEKKKETIASFFSHGLVGIITDWIEAGCVEPPEELADYVYTYLINKMCEKKE</sequence>
<comment type="caution">
    <text evidence="5">The sequence shown here is derived from an EMBL/GenBank/DDBJ whole genome shotgun (WGS) entry which is preliminary data.</text>
</comment>
<dbReference type="NCBIfam" id="TIGR02366">
    <property type="entry name" value="DHAK_reg"/>
    <property type="match status" value="1"/>
</dbReference>
<dbReference type="Pfam" id="PF00440">
    <property type="entry name" value="TetR_N"/>
    <property type="match status" value="1"/>
</dbReference>
<keyword evidence="6" id="KW-1185">Reference proteome</keyword>
<dbReference type="AlphaFoldDB" id="A0A2V3WHM0"/>
<evidence type="ECO:0000256" key="2">
    <source>
        <dbReference type="ARBA" id="ARBA00023125"/>
    </source>
</evidence>
<dbReference type="InterPro" id="IPR050624">
    <property type="entry name" value="HTH-type_Tx_Regulator"/>
</dbReference>
<organism evidence="5 6">
    <name type="scientific">Streptohalobacillus salinus</name>
    <dbReference type="NCBI Taxonomy" id="621096"/>
    <lineage>
        <taxon>Bacteria</taxon>
        <taxon>Bacillati</taxon>
        <taxon>Bacillota</taxon>
        <taxon>Bacilli</taxon>
        <taxon>Bacillales</taxon>
        <taxon>Bacillaceae</taxon>
        <taxon>Streptohalobacillus</taxon>
    </lineage>
</organism>